<dbReference type="EMBL" id="BFEA01000111">
    <property type="protein sequence ID" value="GBG69222.1"/>
    <property type="molecule type" value="Genomic_DNA"/>
</dbReference>
<reference evidence="1 2" key="1">
    <citation type="journal article" date="2018" name="Cell">
        <title>The Chara Genome: Secondary Complexity and Implications for Plant Terrestrialization.</title>
        <authorList>
            <person name="Nishiyama T."/>
            <person name="Sakayama H."/>
            <person name="Vries J.D."/>
            <person name="Buschmann H."/>
            <person name="Saint-Marcoux D."/>
            <person name="Ullrich K.K."/>
            <person name="Haas F.B."/>
            <person name="Vanderstraeten L."/>
            <person name="Becker D."/>
            <person name="Lang D."/>
            <person name="Vosolsobe S."/>
            <person name="Rombauts S."/>
            <person name="Wilhelmsson P.K.I."/>
            <person name="Janitza P."/>
            <person name="Kern R."/>
            <person name="Heyl A."/>
            <person name="Rumpler F."/>
            <person name="Villalobos L.I.A.C."/>
            <person name="Clay J.M."/>
            <person name="Skokan R."/>
            <person name="Toyoda A."/>
            <person name="Suzuki Y."/>
            <person name="Kagoshima H."/>
            <person name="Schijlen E."/>
            <person name="Tajeshwar N."/>
            <person name="Catarino B."/>
            <person name="Hetherington A.J."/>
            <person name="Saltykova A."/>
            <person name="Bonnot C."/>
            <person name="Breuninger H."/>
            <person name="Symeonidi A."/>
            <person name="Radhakrishnan G.V."/>
            <person name="Van Nieuwerburgh F."/>
            <person name="Deforce D."/>
            <person name="Chang C."/>
            <person name="Karol K.G."/>
            <person name="Hedrich R."/>
            <person name="Ulvskov P."/>
            <person name="Glockner G."/>
            <person name="Delwiche C.F."/>
            <person name="Petrasek J."/>
            <person name="Van de Peer Y."/>
            <person name="Friml J."/>
            <person name="Beilby M."/>
            <person name="Dolan L."/>
            <person name="Kohara Y."/>
            <person name="Sugano S."/>
            <person name="Fujiyama A."/>
            <person name="Delaux P.-M."/>
            <person name="Quint M."/>
            <person name="TheiBen G."/>
            <person name="Hagemann M."/>
            <person name="Harholt J."/>
            <person name="Dunand C."/>
            <person name="Zachgo S."/>
            <person name="Langdale J."/>
            <person name="Maumus F."/>
            <person name="Straeten D.V.D."/>
            <person name="Gould S.B."/>
            <person name="Rensing S.A."/>
        </authorList>
    </citation>
    <scope>NUCLEOTIDE SEQUENCE [LARGE SCALE GENOMIC DNA]</scope>
    <source>
        <strain evidence="1 2">S276</strain>
    </source>
</reference>
<dbReference type="AlphaFoldDB" id="A0A388KGQ4"/>
<comment type="caution">
    <text evidence="1">The sequence shown here is derived from an EMBL/GenBank/DDBJ whole genome shotgun (WGS) entry which is preliminary data.</text>
</comment>
<sequence>MEEVSVLSTAITHKLQLEEMHATLCQSNGDLPYEVLQEGEETYDELYELIFSRQRDASDRAKAFAVFYDCIDMVQRIKDKLSDLLAKRSVCGLPSSETQIASTPLTSLATSTTTLISPTTAILESTSGSATSSTAVLAAVPPSTVARSQSAVSPVTSSSAVLAAVPPSTVARSQGAVSPVQPWGLSEQDDVARGQEEGLPFWVDCADRSHLDVLTGHGGRGPEEGRGLCAAIVEQFHKVEDDDTVDLAAGDVVTNDDARCESL</sequence>
<protein>
    <submittedName>
        <fullName evidence="1">Uncharacterized protein</fullName>
    </submittedName>
</protein>
<name>A0A388KGQ4_CHABU</name>
<accession>A0A388KGQ4</accession>
<proteinExistence type="predicted"/>
<gene>
    <name evidence="1" type="ORF">CBR_g3921</name>
</gene>
<evidence type="ECO:0000313" key="1">
    <source>
        <dbReference type="EMBL" id="GBG69222.1"/>
    </source>
</evidence>
<dbReference type="Gramene" id="GBG69222">
    <property type="protein sequence ID" value="GBG69222"/>
    <property type="gene ID" value="CBR_g3921"/>
</dbReference>
<organism evidence="1 2">
    <name type="scientific">Chara braunii</name>
    <name type="common">Braun's stonewort</name>
    <dbReference type="NCBI Taxonomy" id="69332"/>
    <lineage>
        <taxon>Eukaryota</taxon>
        <taxon>Viridiplantae</taxon>
        <taxon>Streptophyta</taxon>
        <taxon>Charophyceae</taxon>
        <taxon>Charales</taxon>
        <taxon>Characeae</taxon>
        <taxon>Chara</taxon>
    </lineage>
</organism>
<keyword evidence="2" id="KW-1185">Reference proteome</keyword>
<dbReference type="Proteomes" id="UP000265515">
    <property type="component" value="Unassembled WGS sequence"/>
</dbReference>
<evidence type="ECO:0000313" key="2">
    <source>
        <dbReference type="Proteomes" id="UP000265515"/>
    </source>
</evidence>